<dbReference type="GO" id="GO:0046856">
    <property type="term" value="P:phosphatidylinositol dephosphorylation"/>
    <property type="evidence" value="ECO:0007669"/>
    <property type="project" value="TreeGrafter"/>
</dbReference>
<dbReference type="GO" id="GO:0004438">
    <property type="term" value="F:phosphatidylinositol-3-phosphate phosphatase activity"/>
    <property type="evidence" value="ECO:0007669"/>
    <property type="project" value="TreeGrafter"/>
</dbReference>
<dbReference type="InterPro" id="IPR003595">
    <property type="entry name" value="Tyr_Pase_cat"/>
</dbReference>
<feature type="compositionally biased region" description="Low complexity" evidence="4">
    <location>
        <begin position="728"/>
        <end position="739"/>
    </location>
</feature>
<evidence type="ECO:0000256" key="2">
    <source>
        <dbReference type="PIRSR" id="PIRSR630564-1"/>
    </source>
</evidence>
<evidence type="ECO:0000259" key="5">
    <source>
        <dbReference type="PROSITE" id="PS51339"/>
    </source>
</evidence>
<dbReference type="STRING" id="1882483.A0A317XSJ9"/>
<feature type="compositionally biased region" description="Polar residues" evidence="4">
    <location>
        <begin position="984"/>
        <end position="996"/>
    </location>
</feature>
<feature type="compositionally biased region" description="Polar residues" evidence="4">
    <location>
        <begin position="925"/>
        <end position="957"/>
    </location>
</feature>
<dbReference type="EMBL" id="KZ819191">
    <property type="protein sequence ID" value="PWZ01275.1"/>
    <property type="molecule type" value="Genomic_DNA"/>
</dbReference>
<keyword evidence="7" id="KW-1185">Reference proteome</keyword>
<dbReference type="Proteomes" id="UP000246740">
    <property type="component" value="Unassembled WGS sequence"/>
</dbReference>
<dbReference type="PROSITE" id="PS00383">
    <property type="entry name" value="TYR_PHOSPHATASE_1"/>
    <property type="match status" value="1"/>
</dbReference>
<dbReference type="GO" id="GO:0016020">
    <property type="term" value="C:membrane"/>
    <property type="evidence" value="ECO:0007669"/>
    <property type="project" value="TreeGrafter"/>
</dbReference>
<name>A0A317XSJ9_9BASI</name>
<dbReference type="GO" id="GO:0005737">
    <property type="term" value="C:cytoplasm"/>
    <property type="evidence" value="ECO:0007669"/>
    <property type="project" value="TreeGrafter"/>
</dbReference>
<feature type="compositionally biased region" description="Polar residues" evidence="4">
    <location>
        <begin position="763"/>
        <end position="779"/>
    </location>
</feature>
<feature type="compositionally biased region" description="Acidic residues" evidence="4">
    <location>
        <begin position="501"/>
        <end position="513"/>
    </location>
</feature>
<feature type="compositionally biased region" description="Pro residues" evidence="4">
    <location>
        <begin position="1083"/>
        <end position="1095"/>
    </location>
</feature>
<organism evidence="6 7">
    <name type="scientific">Testicularia cyperi</name>
    <dbReference type="NCBI Taxonomy" id="1882483"/>
    <lineage>
        <taxon>Eukaryota</taxon>
        <taxon>Fungi</taxon>
        <taxon>Dikarya</taxon>
        <taxon>Basidiomycota</taxon>
        <taxon>Ustilaginomycotina</taxon>
        <taxon>Ustilaginomycetes</taxon>
        <taxon>Ustilaginales</taxon>
        <taxon>Anthracoideaceae</taxon>
        <taxon>Testicularia</taxon>
    </lineage>
</organism>
<dbReference type="InterPro" id="IPR016130">
    <property type="entry name" value="Tyr_Pase_AS"/>
</dbReference>
<dbReference type="InterPro" id="IPR011993">
    <property type="entry name" value="PH-like_dom_sf"/>
</dbReference>
<feature type="compositionally biased region" description="Basic and acidic residues" evidence="4">
    <location>
        <begin position="997"/>
        <end position="1007"/>
    </location>
</feature>
<dbReference type="OrthoDB" id="271628at2759"/>
<dbReference type="InParanoid" id="A0A317XSJ9"/>
<sequence>MSLSSPLAPPTPKVQHIQHVLYQHKGQSTCHRGSLTLTSHHLIFHYTSLSTNDERTAEIAYSLILKATRIPSLRIATPASGHSSRIYPITIFQKHFDSCALAFNTEADQLAVFDSLKDCAVLTHVDQLYAFFYQQPSPLTPPTASDSQQRTFHAYHFKSEFARQGVGSRSKAWRMTDINAQYAFCSTYPSHMVVPSRISDTTLSYAAKYRSKARIPALTYLHWANHASITRSSQPMVGLKNARSIQDEKLIEAIFTSHHFADPDSLTAKAAAEIGSDAATASAAASATSSGASTLAVYGATSTNLIIDARPTTNAMANVAKGAGTENMEYYKGCKKSYLGIDNIHVMRDSLNRLTDALRDSEPMPTFGARLEAVDDLAANPSVIKLSPTPVDATALRRSSWLKHIQSLLEGSMSIVRNVHINSSHVLIHCSDGWDRTSQLAAIAQICLDPYFRTFDGLAVLIEKDWLSFGHKFGDRHGLKGCEKYFSVASKHSFANSTGNNDDDDNSADDTDGGEATTDKAASTGAGFDSQAAANAFWGFTKQLTANFSAATSGASSGPHRGSHIKETSPVFHQFLDCMWQIMRQFPHRFEFDAAYLVELLRVTHECKFGTFLMDCERERLRPQNEDGRLLPSLDTRTVSAWTHLLSDATKAKFTNPEYKPELDDRDPKRRGTDMGVLIADPRDVRYFERLFGRAEGDMNAGLDREAEERRRARERLERAVRGDKVGAAASSSSVSLAADAEDPDSATIAVVEAGDPDPVLNPLQSAATMSKGSSRDSQSGNAASAKSVAAGVVDLVTSSSSSNSSQSMSQSASSTGIDASKLSYQARQPRALPPSSSTATARFGSGPSPAATGAGAGLGAGGDTLDSAGVDTSMAANVSNVADVAANRMKNLFIGGWGRLQEAMAAPVSPGGSMEPSTPAMPPRSQSHQTTSNVSQDASPWVQSTSSLAAENSGTLPSATATSAPAPPPAQASASRGPLGPSASISNPWATGSSHLRSEMEREHGLMRTHIGTQPSNIYPNAGPHDSWKGPHDSWNRYPTSPSQSRIYADHHPQSQPYPQQPQQQQLQSASPIPTSMTTPSNPNPAQSPTPTPPAKEEKLSDPLGVL</sequence>
<evidence type="ECO:0000256" key="3">
    <source>
        <dbReference type="PIRSR" id="PIRSR630564-2"/>
    </source>
</evidence>
<accession>A0A317XSJ9</accession>
<gene>
    <name evidence="6" type="ORF">BCV70DRAFT_199619</name>
</gene>
<feature type="compositionally biased region" description="Basic and acidic residues" evidence="4">
    <location>
        <begin position="1027"/>
        <end position="1036"/>
    </location>
</feature>
<feature type="region of interest" description="Disordered" evidence="4">
    <location>
        <begin position="497"/>
        <end position="523"/>
    </location>
</feature>
<feature type="binding site" evidence="3">
    <location>
        <begin position="343"/>
        <end position="344"/>
    </location>
    <ligand>
        <name>substrate</name>
    </ligand>
</feature>
<dbReference type="PANTHER" id="PTHR10807">
    <property type="entry name" value="MYOTUBULARIN-RELATED"/>
    <property type="match status" value="1"/>
</dbReference>
<protein>
    <submittedName>
        <fullName evidence="6">Phosphatases II</fullName>
    </submittedName>
</protein>
<dbReference type="SMART" id="SM00404">
    <property type="entry name" value="PTPc_motif"/>
    <property type="match status" value="1"/>
</dbReference>
<feature type="binding site" evidence="3">
    <location>
        <begin position="318"/>
        <end position="321"/>
    </location>
    <ligand>
        <name>substrate</name>
    </ligand>
</feature>
<feature type="domain" description="Myotubularin phosphatase" evidence="5">
    <location>
        <begin position="151"/>
        <end position="692"/>
    </location>
</feature>
<feature type="compositionally biased region" description="Low complexity" evidence="4">
    <location>
        <begin position="799"/>
        <end position="815"/>
    </location>
</feature>
<comment type="similarity">
    <text evidence="1">Belongs to the protein-tyrosine phosphatase family. Non-receptor class myotubularin subfamily.</text>
</comment>
<feature type="region of interest" description="Disordered" evidence="4">
    <location>
        <begin position="826"/>
        <end position="859"/>
    </location>
</feature>
<dbReference type="SUPFAM" id="SSF50729">
    <property type="entry name" value="PH domain-like"/>
    <property type="match status" value="1"/>
</dbReference>
<dbReference type="InterPro" id="IPR010569">
    <property type="entry name" value="Myotubularin-like_Pase_dom"/>
</dbReference>
<evidence type="ECO:0000313" key="7">
    <source>
        <dbReference type="Proteomes" id="UP000246740"/>
    </source>
</evidence>
<dbReference type="Gene3D" id="2.30.29.30">
    <property type="entry name" value="Pleckstrin-homology domain (PH domain)/Phosphotyrosine-binding domain (PTB)"/>
    <property type="match status" value="1"/>
</dbReference>
<dbReference type="InterPro" id="IPR029021">
    <property type="entry name" value="Prot-tyrosine_phosphatase-like"/>
</dbReference>
<dbReference type="Pfam" id="PF06602">
    <property type="entry name" value="Myotub-related"/>
    <property type="match status" value="1"/>
</dbReference>
<dbReference type="PANTHER" id="PTHR10807:SF128">
    <property type="entry name" value="PHOSPHATIDYLINOSITOL-3,5-BISPHOSPHATE 3-PHOSPHATASE"/>
    <property type="match status" value="1"/>
</dbReference>
<feature type="region of interest" description="Disordered" evidence="4">
    <location>
        <begin position="799"/>
        <end position="818"/>
    </location>
</feature>
<evidence type="ECO:0000256" key="1">
    <source>
        <dbReference type="ARBA" id="ARBA00007471"/>
    </source>
</evidence>
<reference evidence="6 7" key="1">
    <citation type="journal article" date="2018" name="Mol. Biol. Evol.">
        <title>Broad Genomic Sampling Reveals a Smut Pathogenic Ancestry of the Fungal Clade Ustilaginomycotina.</title>
        <authorList>
            <person name="Kijpornyongpan T."/>
            <person name="Mondo S.J."/>
            <person name="Barry K."/>
            <person name="Sandor L."/>
            <person name="Lee J."/>
            <person name="Lipzen A."/>
            <person name="Pangilinan J."/>
            <person name="LaButti K."/>
            <person name="Hainaut M."/>
            <person name="Henrissat B."/>
            <person name="Grigoriev I.V."/>
            <person name="Spatafora J.W."/>
            <person name="Aime M.C."/>
        </authorList>
    </citation>
    <scope>NUCLEOTIDE SEQUENCE [LARGE SCALE GENOMIC DNA]</scope>
    <source>
        <strain evidence="6 7">MCA 3645</strain>
    </source>
</reference>
<feature type="compositionally biased region" description="Polar residues" evidence="4">
    <location>
        <begin position="1038"/>
        <end position="1047"/>
    </location>
</feature>
<dbReference type="SUPFAM" id="SSF52799">
    <property type="entry name" value="(Phosphotyrosine protein) phosphatases II"/>
    <property type="match status" value="1"/>
</dbReference>
<feature type="binding site" evidence="3">
    <location>
        <begin position="430"/>
        <end position="436"/>
    </location>
    <ligand>
        <name>substrate</name>
    </ligand>
</feature>
<evidence type="ECO:0000256" key="4">
    <source>
        <dbReference type="SAM" id="MobiDB-lite"/>
    </source>
</evidence>
<dbReference type="InterPro" id="IPR030564">
    <property type="entry name" value="Myotubularin"/>
</dbReference>
<evidence type="ECO:0000313" key="6">
    <source>
        <dbReference type="EMBL" id="PWZ01275.1"/>
    </source>
</evidence>
<proteinExistence type="inferred from homology"/>
<feature type="region of interest" description="Disordered" evidence="4">
    <location>
        <begin position="906"/>
        <end position="1108"/>
    </location>
</feature>
<feature type="active site" description="Phosphocysteine intermediate" evidence="2">
    <location>
        <position position="430"/>
    </location>
</feature>
<dbReference type="AlphaFoldDB" id="A0A317XSJ9"/>
<dbReference type="PROSITE" id="PS51339">
    <property type="entry name" value="PPASE_MYOTUBULARIN"/>
    <property type="match status" value="1"/>
</dbReference>
<feature type="compositionally biased region" description="Low complexity" evidence="4">
    <location>
        <begin position="1055"/>
        <end position="1082"/>
    </location>
</feature>
<feature type="compositionally biased region" description="Low complexity" evidence="4">
    <location>
        <begin position="845"/>
        <end position="854"/>
    </location>
</feature>
<feature type="region of interest" description="Disordered" evidence="4">
    <location>
        <begin position="721"/>
        <end position="786"/>
    </location>
</feature>
<dbReference type="FunCoup" id="A0A317XSJ9">
    <property type="interactions" value="144"/>
</dbReference>